<sequence>MSCISLLVNVSGLKHYHTSPSPDVNSWFLFYYPSAYFAVSNLGSMECFLPFFL</sequence>
<reference evidence="1 2" key="1">
    <citation type="journal article" date="2011" name="J. Biotechnol.">
        <title>High-quality genome sequence of Pichia pastoris CBS7435.</title>
        <authorList>
            <person name="Kuberl A."/>
            <person name="Schneider J."/>
            <person name="Thallinger G.G."/>
            <person name="Anderl I."/>
            <person name="Wibberg D."/>
            <person name="Hajek T."/>
            <person name="Jaenicke S."/>
            <person name="Brinkrolf K."/>
            <person name="Goesmann A."/>
            <person name="Szczepanowski R."/>
            <person name="Puhler A."/>
            <person name="Schwab H."/>
            <person name="Glieder A."/>
            <person name="Pichler H."/>
        </authorList>
    </citation>
    <scope>NUCLEOTIDE SEQUENCE [LARGE SCALE GENOMIC DNA]</scope>
    <source>
        <strain evidence="2">ATCC 76273 / CBS 7435 / CECT 11047 / NRRL Y-11430 / Wegner 21-1</strain>
    </source>
</reference>
<gene>
    <name evidence="1" type="ordered locus">PP7435_Chr1-1719</name>
</gene>
<evidence type="ECO:0000313" key="1">
    <source>
        <dbReference type="EMBL" id="SCV11765.1"/>
    </source>
</evidence>
<dbReference type="EMBL" id="FR839628">
    <property type="protein sequence ID" value="SCV11765.1"/>
    <property type="molecule type" value="Genomic_DNA"/>
</dbReference>
<evidence type="ECO:0000313" key="2">
    <source>
        <dbReference type="Proteomes" id="UP000006853"/>
    </source>
</evidence>
<accession>A0A1G4KP29</accession>
<name>A0A1G4KP29_KOMPC</name>
<keyword evidence="2" id="KW-1185">Reference proteome</keyword>
<dbReference type="AlphaFoldDB" id="A0A1G4KP29"/>
<protein>
    <submittedName>
        <fullName evidence="1">Uncharacterized protein</fullName>
    </submittedName>
</protein>
<dbReference type="Proteomes" id="UP000006853">
    <property type="component" value="Chromosome 1"/>
</dbReference>
<proteinExistence type="predicted"/>
<reference evidence="1 2" key="2">
    <citation type="journal article" date="2016" name="FEMS Yeast Res.">
        <title>Curation of the genome annotation of Pichia pastoris (Komagataella phaffii) CBS7435 from gene level to protein function.</title>
        <authorList>
            <person name="Valli M."/>
            <person name="Tatto N.E."/>
            <person name="Peymann A."/>
            <person name="Gruber C."/>
            <person name="Landes N."/>
            <person name="Ekker H."/>
            <person name="Thallinger G.G."/>
            <person name="Mattanovich D."/>
            <person name="Gasser B."/>
            <person name="Graf A.B."/>
        </authorList>
    </citation>
    <scope>GENOME REANNOTATION</scope>
    <source>
        <strain evidence="1 2">ATCC 76273 / CBS 7435 / CECT 11047 / NRRL Y-11430 / Wegner 21-1</strain>
    </source>
</reference>
<organism evidence="1 2">
    <name type="scientific">Komagataella phaffii (strain ATCC 76273 / CBS 7435 / CECT 11047 / NRRL Y-11430 / Wegner 21-1)</name>
    <name type="common">Yeast</name>
    <name type="synonym">Pichia pastoris</name>
    <dbReference type="NCBI Taxonomy" id="981350"/>
    <lineage>
        <taxon>Eukaryota</taxon>
        <taxon>Fungi</taxon>
        <taxon>Dikarya</taxon>
        <taxon>Ascomycota</taxon>
        <taxon>Saccharomycotina</taxon>
        <taxon>Pichiomycetes</taxon>
        <taxon>Pichiales</taxon>
        <taxon>Pichiaceae</taxon>
        <taxon>Komagataella</taxon>
    </lineage>
</organism>